<dbReference type="Pfam" id="PF01261">
    <property type="entry name" value="AP_endonuc_2"/>
    <property type="match status" value="1"/>
</dbReference>
<evidence type="ECO:0000259" key="1">
    <source>
        <dbReference type="Pfam" id="PF01261"/>
    </source>
</evidence>
<dbReference type="PATRIC" id="fig|1302272.5.peg.2602"/>
<organism evidence="2 3">
    <name type="scientific">Secundilactobacillus kimchicus JCM 15530</name>
    <dbReference type="NCBI Taxonomy" id="1302272"/>
    <lineage>
        <taxon>Bacteria</taxon>
        <taxon>Bacillati</taxon>
        <taxon>Bacillota</taxon>
        <taxon>Bacilli</taxon>
        <taxon>Lactobacillales</taxon>
        <taxon>Lactobacillaceae</taxon>
        <taxon>Secundilactobacillus</taxon>
    </lineage>
</organism>
<dbReference type="RefSeq" id="WP_054659905.1">
    <property type="nucleotide sequence ID" value="NZ_AZCX01000009.1"/>
</dbReference>
<dbReference type="AlphaFoldDB" id="A0A0R1HM42"/>
<proteinExistence type="predicted"/>
<dbReference type="InterPro" id="IPR013022">
    <property type="entry name" value="Xyl_isomerase-like_TIM-brl"/>
</dbReference>
<dbReference type="SUPFAM" id="SSF51658">
    <property type="entry name" value="Xylose isomerase-like"/>
    <property type="match status" value="1"/>
</dbReference>
<accession>A0A0R1HM42</accession>
<evidence type="ECO:0000313" key="2">
    <source>
        <dbReference type="EMBL" id="KRK47432.1"/>
    </source>
</evidence>
<feature type="domain" description="Xylose isomerase-like TIM barrel" evidence="1">
    <location>
        <begin position="107"/>
        <end position="224"/>
    </location>
</feature>
<name>A0A0R1HM42_9LACO</name>
<comment type="caution">
    <text evidence="2">The sequence shown here is derived from an EMBL/GenBank/DDBJ whole genome shotgun (WGS) entry which is preliminary data.</text>
</comment>
<reference evidence="2 3" key="1">
    <citation type="journal article" date="2015" name="Genome Announc.">
        <title>Expanding the biotechnology potential of lactobacilli through comparative genomics of 213 strains and associated genera.</title>
        <authorList>
            <person name="Sun Z."/>
            <person name="Harris H.M."/>
            <person name="McCann A."/>
            <person name="Guo C."/>
            <person name="Argimon S."/>
            <person name="Zhang W."/>
            <person name="Yang X."/>
            <person name="Jeffery I.B."/>
            <person name="Cooney J.C."/>
            <person name="Kagawa T.F."/>
            <person name="Liu W."/>
            <person name="Song Y."/>
            <person name="Salvetti E."/>
            <person name="Wrobel A."/>
            <person name="Rasinkangas P."/>
            <person name="Parkhill J."/>
            <person name="Rea M.C."/>
            <person name="O'Sullivan O."/>
            <person name="Ritari J."/>
            <person name="Douillard F.P."/>
            <person name="Paul Ross R."/>
            <person name="Yang R."/>
            <person name="Briner A.E."/>
            <person name="Felis G.E."/>
            <person name="de Vos W.M."/>
            <person name="Barrangou R."/>
            <person name="Klaenhammer T.R."/>
            <person name="Caufield P.W."/>
            <person name="Cui Y."/>
            <person name="Zhang H."/>
            <person name="O'Toole P.W."/>
        </authorList>
    </citation>
    <scope>NUCLEOTIDE SEQUENCE [LARGE SCALE GENOMIC DNA]</scope>
    <source>
        <strain evidence="2 3">JCM 15530</strain>
    </source>
</reference>
<keyword evidence="3" id="KW-1185">Reference proteome</keyword>
<sequence length="244" mass="27158">MKVSVNTAVFLADIKNGRSQADCVASLSNKPIENVEVRGELFDPATEQEALTAIRKTCDDQQFGLYYSIPEELLIDGQLNPALEHYIQLGNQFSMNGLKISLGKADRISKETLRDLAQLASTSSALITVENQPNENAELPAFADQLNEILTAVSALGYTFDSGNWYWIDTAPEKAFDLLQTEIDVFHLKDIANRETVMLGDGQTDWQSMLRALNEDVPVFLEYAIEADRLDQQIQLVNTVLASR</sequence>
<dbReference type="EMBL" id="AZCX01000009">
    <property type="protein sequence ID" value="KRK47432.1"/>
    <property type="molecule type" value="Genomic_DNA"/>
</dbReference>
<evidence type="ECO:0000313" key="3">
    <source>
        <dbReference type="Proteomes" id="UP000050911"/>
    </source>
</evidence>
<protein>
    <recommendedName>
        <fullName evidence="1">Xylose isomerase-like TIM barrel domain-containing protein</fullName>
    </recommendedName>
</protein>
<gene>
    <name evidence="2" type="ORF">FC96_GL002553</name>
</gene>
<dbReference type="Gene3D" id="3.20.20.150">
    <property type="entry name" value="Divalent-metal-dependent TIM barrel enzymes"/>
    <property type="match status" value="1"/>
</dbReference>
<dbReference type="InterPro" id="IPR036237">
    <property type="entry name" value="Xyl_isomerase-like_sf"/>
</dbReference>
<dbReference type="Proteomes" id="UP000050911">
    <property type="component" value="Unassembled WGS sequence"/>
</dbReference>
<dbReference type="STRING" id="1302272.FC96_GL002553"/>